<dbReference type="CDD" id="cd06260">
    <property type="entry name" value="DUF820-like"/>
    <property type="match status" value="1"/>
</dbReference>
<sequence>MTDTQFARLCHDNPDMRLELTAQHTLVIMSPTGAKTGWRNSRLNQRLATWAEHDGTGLAFDSSTGFTLPNGARRSPDAAWLRRERWDALSDDQQDGLAPVCPDFVVELRSSEDRLSTLQAKMREYLANAAQLGWLLDPSTRRVYMYRPQHLVEVLEDPETLPGDPILPGFALQPREIW</sequence>
<evidence type="ECO:0000259" key="1">
    <source>
        <dbReference type="Pfam" id="PF05685"/>
    </source>
</evidence>
<comment type="caution">
    <text evidence="2">The sequence shown here is derived from an EMBL/GenBank/DDBJ whole genome shotgun (WGS) entry which is preliminary data.</text>
</comment>
<dbReference type="PANTHER" id="PTHR34107:SF7">
    <property type="entry name" value="SLR2092 PROTEIN"/>
    <property type="match status" value="1"/>
</dbReference>
<dbReference type="PANTHER" id="PTHR34107">
    <property type="entry name" value="SLL0198 PROTEIN-RELATED"/>
    <property type="match status" value="1"/>
</dbReference>
<dbReference type="InterPro" id="IPR008538">
    <property type="entry name" value="Uma2"/>
</dbReference>
<accession>A0A938B369</accession>
<organism evidence="2 3">
    <name type="scientific">Tectimicrobiota bacterium</name>
    <dbReference type="NCBI Taxonomy" id="2528274"/>
    <lineage>
        <taxon>Bacteria</taxon>
        <taxon>Pseudomonadati</taxon>
        <taxon>Nitrospinota/Tectimicrobiota group</taxon>
        <taxon>Candidatus Tectimicrobiota</taxon>
    </lineage>
</organism>
<dbReference type="AlphaFoldDB" id="A0A938B369"/>
<name>A0A938B369_UNCTE</name>
<dbReference type="Pfam" id="PF05685">
    <property type="entry name" value="Uma2"/>
    <property type="match status" value="1"/>
</dbReference>
<dbReference type="GO" id="GO:0004519">
    <property type="term" value="F:endonuclease activity"/>
    <property type="evidence" value="ECO:0007669"/>
    <property type="project" value="UniProtKB-KW"/>
</dbReference>
<keyword evidence="2" id="KW-0378">Hydrolase</keyword>
<keyword evidence="2" id="KW-0255">Endonuclease</keyword>
<evidence type="ECO:0000313" key="3">
    <source>
        <dbReference type="Proteomes" id="UP000712673"/>
    </source>
</evidence>
<keyword evidence="2" id="KW-0540">Nuclease</keyword>
<dbReference type="Gene3D" id="3.90.1570.10">
    <property type="entry name" value="tt1808, chain A"/>
    <property type="match status" value="1"/>
</dbReference>
<protein>
    <submittedName>
        <fullName evidence="2">Uma2 family endonuclease</fullName>
    </submittedName>
</protein>
<evidence type="ECO:0000313" key="2">
    <source>
        <dbReference type="EMBL" id="MBM3224986.1"/>
    </source>
</evidence>
<dbReference type="InterPro" id="IPR011335">
    <property type="entry name" value="Restrct_endonuc-II-like"/>
</dbReference>
<dbReference type="Proteomes" id="UP000712673">
    <property type="component" value="Unassembled WGS sequence"/>
</dbReference>
<reference evidence="2" key="1">
    <citation type="submission" date="2019-03" db="EMBL/GenBank/DDBJ databases">
        <title>Lake Tanganyika Metagenome-Assembled Genomes (MAGs).</title>
        <authorList>
            <person name="Tran P."/>
        </authorList>
    </citation>
    <scope>NUCLEOTIDE SEQUENCE</scope>
    <source>
        <strain evidence="2">K_DeepCast_65m_m2_066</strain>
    </source>
</reference>
<dbReference type="SUPFAM" id="SSF52980">
    <property type="entry name" value="Restriction endonuclease-like"/>
    <property type="match status" value="1"/>
</dbReference>
<dbReference type="EMBL" id="VGLS01000452">
    <property type="protein sequence ID" value="MBM3224986.1"/>
    <property type="molecule type" value="Genomic_DNA"/>
</dbReference>
<proteinExistence type="predicted"/>
<feature type="domain" description="Putative restriction endonuclease" evidence="1">
    <location>
        <begin position="5"/>
        <end position="173"/>
    </location>
</feature>
<dbReference type="InterPro" id="IPR012296">
    <property type="entry name" value="Nuclease_put_TT1808"/>
</dbReference>
<gene>
    <name evidence="2" type="ORF">FJZ47_14445</name>
</gene>